<evidence type="ECO:0000256" key="2">
    <source>
        <dbReference type="ARBA" id="ARBA00022723"/>
    </source>
</evidence>
<reference evidence="6 7" key="1">
    <citation type="submission" date="2018-08" db="EMBL/GenBank/DDBJ databases">
        <title>The metabolism and importance of syntrophic acetate oxidation coupled to methane or sulfide production in haloalkaline environments.</title>
        <authorList>
            <person name="Timmers P.H.A."/>
            <person name="Vavourakis C.D."/>
            <person name="Sorokin D.Y."/>
            <person name="Sinninghe Damste J.S."/>
            <person name="Muyzer G."/>
            <person name="Stams A.J.M."/>
            <person name="Plugge C.M."/>
        </authorList>
    </citation>
    <scope>NUCLEOTIDE SEQUENCE [LARGE SCALE GENOMIC DNA]</scope>
    <source>
        <strain evidence="6">MSAO_Bac1</strain>
    </source>
</reference>
<dbReference type="Gene3D" id="3.40.50.740">
    <property type="match status" value="1"/>
</dbReference>
<name>A0A424YHI7_9FIRM</name>
<feature type="domain" description="4Fe-4S Mo/W bis-MGD-type" evidence="5">
    <location>
        <begin position="12"/>
        <end position="68"/>
    </location>
</feature>
<sequence length="689" mass="77629">MINNNGQVHGRQTYKESFCELCSGYCRINFSFQEKDSSGITGQKDYLLRNGPICPKGMALKELLNSPERLKSPFIKRDGKHLEVSQEEALNFLVDRISEIKKVYGAEALGVHVGKTGIDKEFYSYLKEFCNVFGTPNISTAESHCHFSKKLAAIITYGALPVPDYNNSNCIVLWGANPEKSCPPAMYAIRRACRRGAKLIVVDPRKTGAAKKSNIYLQIKPGTDCALALALIHVIIKEKLYNRDFVEKWTVGFEKLIKMVEKNSPDWAEEITGINSEKIIEAAFLYSNSSPACIYQGISVELQSQGFQGLRAINILQAICGNIDVFGGLVFSPSVGLAPLNIKDKLYEGEEAIGQDIFPLFHKYFNIAQANIFSESILNGKPYPLKGLIIFGSNPVLTWPNINKVKRAFEQLEFLAVIDPFMTETARTANLVIPVASFLGRNEFIDLSPVNGIPKLLLSPKVVKEALPSDLEICFRFAEKMGYKDYLPWNEEEKYLDYRLKPLSIDLNNLSQYSKGFEYDIRKEKKYLSGSFKTESGKIEIYSEKLEKMGYDPLPCYRESSKITSGEKKIEQNFTYILTTGAREIPYMHSQYRNIPSLRRLLPEPLLEINPDDAKDLKLKDGEIVFVESTRGRVEIKAKVTYNIMPGVISMPHGWAEANANLLTDDKNLDEITGFPSSRSILARVIKKH</sequence>
<gene>
    <name evidence="6" type="ORF">D5R97_02010</name>
</gene>
<evidence type="ECO:0000256" key="3">
    <source>
        <dbReference type="ARBA" id="ARBA00023004"/>
    </source>
</evidence>
<dbReference type="PROSITE" id="PS51669">
    <property type="entry name" value="4FE4S_MOW_BIS_MGD"/>
    <property type="match status" value="1"/>
</dbReference>
<proteinExistence type="inferred from homology"/>
<organism evidence="6 7">
    <name type="scientific">Candidatus Syntrophonatronum acetioxidans</name>
    <dbReference type="NCBI Taxonomy" id="1795816"/>
    <lineage>
        <taxon>Bacteria</taxon>
        <taxon>Bacillati</taxon>
        <taxon>Bacillota</taxon>
        <taxon>Clostridia</taxon>
        <taxon>Eubacteriales</taxon>
        <taxon>Syntrophomonadaceae</taxon>
        <taxon>Candidatus Syntrophonatronum</taxon>
    </lineage>
</organism>
<dbReference type="PANTHER" id="PTHR43742">
    <property type="entry name" value="TRIMETHYLAMINE-N-OXIDE REDUCTASE"/>
    <property type="match status" value="1"/>
</dbReference>
<keyword evidence="4" id="KW-0411">Iron-sulfur</keyword>
<dbReference type="InterPro" id="IPR006656">
    <property type="entry name" value="Mopterin_OxRdtase"/>
</dbReference>
<dbReference type="GO" id="GO:0046872">
    <property type="term" value="F:metal ion binding"/>
    <property type="evidence" value="ECO:0007669"/>
    <property type="project" value="UniProtKB-KW"/>
</dbReference>
<evidence type="ECO:0000313" key="6">
    <source>
        <dbReference type="EMBL" id="RQD77606.1"/>
    </source>
</evidence>
<accession>A0A424YHI7</accession>
<dbReference type="Pfam" id="PF04879">
    <property type="entry name" value="Molybdop_Fe4S4"/>
    <property type="match status" value="1"/>
</dbReference>
<evidence type="ECO:0000256" key="1">
    <source>
        <dbReference type="ARBA" id="ARBA00010312"/>
    </source>
</evidence>
<dbReference type="AlphaFoldDB" id="A0A424YHI7"/>
<dbReference type="InterPro" id="IPR006963">
    <property type="entry name" value="Mopterin_OxRdtase_4Fe-4S_dom"/>
</dbReference>
<keyword evidence="2" id="KW-0479">Metal-binding</keyword>
<comment type="similarity">
    <text evidence="1">Belongs to the prokaryotic molybdopterin-containing oxidoreductase family.</text>
</comment>
<dbReference type="Gene3D" id="2.20.25.90">
    <property type="entry name" value="ADC-like domains"/>
    <property type="match status" value="1"/>
</dbReference>
<dbReference type="InterPro" id="IPR006657">
    <property type="entry name" value="MoPterin_dinucl-bd_dom"/>
</dbReference>
<dbReference type="Pfam" id="PF00384">
    <property type="entry name" value="Molybdopterin"/>
    <property type="match status" value="1"/>
</dbReference>
<dbReference type="InterPro" id="IPR050612">
    <property type="entry name" value="Prok_Mopterin_Oxidored"/>
</dbReference>
<comment type="caution">
    <text evidence="6">The sequence shown here is derived from an EMBL/GenBank/DDBJ whole genome shotgun (WGS) entry which is preliminary data.</text>
</comment>
<dbReference type="Gene3D" id="3.40.228.10">
    <property type="entry name" value="Dimethylsulfoxide Reductase, domain 2"/>
    <property type="match status" value="1"/>
</dbReference>
<dbReference type="EMBL" id="QZAA01000061">
    <property type="protein sequence ID" value="RQD77606.1"/>
    <property type="molecule type" value="Genomic_DNA"/>
</dbReference>
<dbReference type="SUPFAM" id="SSF53706">
    <property type="entry name" value="Formate dehydrogenase/DMSO reductase, domains 1-3"/>
    <property type="match status" value="1"/>
</dbReference>
<evidence type="ECO:0000313" key="7">
    <source>
        <dbReference type="Proteomes" id="UP000285138"/>
    </source>
</evidence>
<evidence type="ECO:0000259" key="5">
    <source>
        <dbReference type="PROSITE" id="PS51669"/>
    </source>
</evidence>
<dbReference type="Pfam" id="PF01568">
    <property type="entry name" value="Molydop_binding"/>
    <property type="match status" value="1"/>
</dbReference>
<dbReference type="InterPro" id="IPR009010">
    <property type="entry name" value="Asp_de-COase-like_dom_sf"/>
</dbReference>
<protein>
    <submittedName>
        <fullName evidence="6">Dehydrogenase</fullName>
    </submittedName>
</protein>
<evidence type="ECO:0000256" key="4">
    <source>
        <dbReference type="ARBA" id="ARBA00023014"/>
    </source>
</evidence>
<dbReference type="GO" id="GO:0016491">
    <property type="term" value="F:oxidoreductase activity"/>
    <property type="evidence" value="ECO:0007669"/>
    <property type="project" value="InterPro"/>
</dbReference>
<dbReference type="GO" id="GO:0043546">
    <property type="term" value="F:molybdopterin cofactor binding"/>
    <property type="evidence" value="ECO:0007669"/>
    <property type="project" value="InterPro"/>
</dbReference>
<dbReference type="SUPFAM" id="SSF50692">
    <property type="entry name" value="ADC-like"/>
    <property type="match status" value="1"/>
</dbReference>
<dbReference type="GO" id="GO:0051536">
    <property type="term" value="F:iron-sulfur cluster binding"/>
    <property type="evidence" value="ECO:0007669"/>
    <property type="project" value="UniProtKB-KW"/>
</dbReference>
<dbReference type="Gene3D" id="2.40.40.20">
    <property type="match status" value="1"/>
</dbReference>
<dbReference type="PANTHER" id="PTHR43742:SF6">
    <property type="entry name" value="OXIDOREDUCTASE YYAE-RELATED"/>
    <property type="match status" value="1"/>
</dbReference>
<keyword evidence="3" id="KW-0408">Iron</keyword>
<dbReference type="Proteomes" id="UP000285138">
    <property type="component" value="Unassembled WGS sequence"/>
</dbReference>